<dbReference type="PRINTS" id="PR00032">
    <property type="entry name" value="HTHARAC"/>
</dbReference>
<evidence type="ECO:0000256" key="2">
    <source>
        <dbReference type="ARBA" id="ARBA00023125"/>
    </source>
</evidence>
<dbReference type="InterPro" id="IPR018060">
    <property type="entry name" value="HTH_AraC"/>
</dbReference>
<dbReference type="Pfam" id="PF12833">
    <property type="entry name" value="HTH_18"/>
    <property type="match status" value="1"/>
</dbReference>
<keyword evidence="1" id="KW-0805">Transcription regulation</keyword>
<dbReference type="EMBL" id="CP068224">
    <property type="protein sequence ID" value="QQT52044.1"/>
    <property type="molecule type" value="Genomic_DNA"/>
</dbReference>
<dbReference type="PROSITE" id="PS01124">
    <property type="entry name" value="HTH_ARAC_FAMILY_2"/>
    <property type="match status" value="1"/>
</dbReference>
<feature type="domain" description="HTH araC/xylS-type" evidence="4">
    <location>
        <begin position="9"/>
        <end position="107"/>
    </location>
</feature>
<dbReference type="Proteomes" id="UP000595498">
    <property type="component" value="Chromosome"/>
</dbReference>
<keyword evidence="3" id="KW-0804">Transcription</keyword>
<dbReference type="SUPFAM" id="SSF55136">
    <property type="entry name" value="Probable bacterial effector-binding domain"/>
    <property type="match status" value="1"/>
</dbReference>
<evidence type="ECO:0000259" key="4">
    <source>
        <dbReference type="PROSITE" id="PS01124"/>
    </source>
</evidence>
<gene>
    <name evidence="5" type="ORF">I6I98_17435</name>
</gene>
<evidence type="ECO:0000256" key="1">
    <source>
        <dbReference type="ARBA" id="ARBA00023015"/>
    </source>
</evidence>
<dbReference type="Pfam" id="PF06445">
    <property type="entry name" value="GyrI-like"/>
    <property type="match status" value="1"/>
</dbReference>
<dbReference type="InterPro" id="IPR011256">
    <property type="entry name" value="Reg_factor_effector_dom_sf"/>
</dbReference>
<dbReference type="InterPro" id="IPR020449">
    <property type="entry name" value="Tscrpt_reg_AraC-type_HTH"/>
</dbReference>
<evidence type="ECO:0000256" key="3">
    <source>
        <dbReference type="ARBA" id="ARBA00023163"/>
    </source>
</evidence>
<dbReference type="InterPro" id="IPR029442">
    <property type="entry name" value="GyrI-like"/>
</dbReference>
<dbReference type="SMART" id="SM00871">
    <property type="entry name" value="AraC_E_bind"/>
    <property type="match status" value="1"/>
</dbReference>
<accession>A0ABX7CJZ3</accession>
<keyword evidence="6" id="KW-1185">Reference proteome</keyword>
<organism evidence="5 6">
    <name type="scientific">Sphingobacterium multivorum</name>
    <dbReference type="NCBI Taxonomy" id="28454"/>
    <lineage>
        <taxon>Bacteria</taxon>
        <taxon>Pseudomonadati</taxon>
        <taxon>Bacteroidota</taxon>
        <taxon>Sphingobacteriia</taxon>
        <taxon>Sphingobacteriales</taxon>
        <taxon>Sphingobacteriaceae</taxon>
        <taxon>Sphingobacterium</taxon>
    </lineage>
</organism>
<sequence length="274" mass="31548">MENQLNCIYSVINFVEKHYDQPIAIKELEDISHYSYRNIQRIFKYSCAETIGSFQQRLKIENAYKRILYTSEPLTSIGLEVGFANIASFSKAFKQHFGISPKEARAGKAALLCGPSPVPAWSDQLLKPEIVYLAPIKVYYRSIQCDYDPEAIEGLWDRLLQDNFKSSPISYYGVIADEPLIKTTIRCRYDACATVDSCTKRLPSKMILGGRYARFKHLGSYETIDETYTKIYTRWIFDSGLEFSHSPIIEKYETHADDTVHTEDQLTYILLPLK</sequence>
<dbReference type="SUPFAM" id="SSF46689">
    <property type="entry name" value="Homeodomain-like"/>
    <property type="match status" value="1"/>
</dbReference>
<evidence type="ECO:0000313" key="6">
    <source>
        <dbReference type="Proteomes" id="UP000595498"/>
    </source>
</evidence>
<dbReference type="SMART" id="SM00342">
    <property type="entry name" value="HTH_ARAC"/>
    <property type="match status" value="1"/>
</dbReference>
<protein>
    <submittedName>
        <fullName evidence="5">AraC family transcriptional regulator</fullName>
    </submittedName>
</protein>
<dbReference type="Gene3D" id="3.20.80.10">
    <property type="entry name" value="Regulatory factor, effector binding domain"/>
    <property type="match status" value="1"/>
</dbReference>
<proteinExistence type="predicted"/>
<evidence type="ECO:0000313" key="5">
    <source>
        <dbReference type="EMBL" id="QQT52044.1"/>
    </source>
</evidence>
<dbReference type="InterPro" id="IPR009057">
    <property type="entry name" value="Homeodomain-like_sf"/>
</dbReference>
<name>A0ABX7CJZ3_SPHMU</name>
<dbReference type="Gene3D" id="1.10.10.60">
    <property type="entry name" value="Homeodomain-like"/>
    <property type="match status" value="1"/>
</dbReference>
<dbReference type="InterPro" id="IPR050908">
    <property type="entry name" value="SmbC-like"/>
</dbReference>
<dbReference type="InterPro" id="IPR010499">
    <property type="entry name" value="AraC_E-bd"/>
</dbReference>
<dbReference type="PANTHER" id="PTHR40055">
    <property type="entry name" value="TRANSCRIPTIONAL REGULATOR YGIV-RELATED"/>
    <property type="match status" value="1"/>
</dbReference>
<keyword evidence="2" id="KW-0238">DNA-binding</keyword>
<reference evidence="5 6" key="1">
    <citation type="submission" date="2021-01" db="EMBL/GenBank/DDBJ databases">
        <title>FDA dAtabase for Regulatory Grade micrObial Sequences (FDA-ARGOS): Supporting development and validation of Infectious Disease Dx tests.</title>
        <authorList>
            <person name="Sproer C."/>
            <person name="Gronow S."/>
            <person name="Severitt S."/>
            <person name="Schroder I."/>
            <person name="Tallon L."/>
            <person name="Sadzewicz L."/>
            <person name="Zhao X."/>
            <person name="Boylan J."/>
            <person name="Ott S."/>
            <person name="Bowen H."/>
            <person name="Vavikolanu K."/>
            <person name="Mehta A."/>
            <person name="Aluvathingal J."/>
            <person name="Nadendla S."/>
            <person name="Lowell S."/>
            <person name="Myers T."/>
            <person name="Yan Y."/>
            <person name="Sichtig H."/>
        </authorList>
    </citation>
    <scope>NUCLEOTIDE SEQUENCE [LARGE SCALE GENOMIC DNA]</scope>
    <source>
        <strain evidence="5 6">FDAARGOS_1141</strain>
    </source>
</reference>
<dbReference type="PANTHER" id="PTHR40055:SF1">
    <property type="entry name" value="TRANSCRIPTIONAL REGULATOR YGIV-RELATED"/>
    <property type="match status" value="1"/>
</dbReference>